<dbReference type="HOGENOM" id="CLU_2700628_0_0_5"/>
<protein>
    <submittedName>
        <fullName evidence="1">Uncharacterized protein</fullName>
    </submittedName>
</protein>
<evidence type="ECO:0000313" key="1">
    <source>
        <dbReference type="EMBL" id="EIM26566.1"/>
    </source>
</evidence>
<organism evidence="1 2">
    <name type="scientific">Microvirga lotononidis</name>
    <dbReference type="NCBI Taxonomy" id="864069"/>
    <lineage>
        <taxon>Bacteria</taxon>
        <taxon>Pseudomonadati</taxon>
        <taxon>Pseudomonadota</taxon>
        <taxon>Alphaproteobacteria</taxon>
        <taxon>Hyphomicrobiales</taxon>
        <taxon>Methylobacteriaceae</taxon>
        <taxon>Microvirga</taxon>
    </lineage>
</organism>
<dbReference type="PATRIC" id="fig|864069.3.peg.3381"/>
<reference evidence="1 2" key="1">
    <citation type="submission" date="2012-02" db="EMBL/GenBank/DDBJ databases">
        <title>Improved High-Quality Draft sequence of Microvirga sp. WSM3557.</title>
        <authorList>
            <consortium name="US DOE Joint Genome Institute"/>
            <person name="Lucas S."/>
            <person name="Han J."/>
            <person name="Lapidus A."/>
            <person name="Cheng J.-F."/>
            <person name="Goodwin L."/>
            <person name="Pitluck S."/>
            <person name="Peters L."/>
            <person name="Zhang X."/>
            <person name="Detter J.C."/>
            <person name="Han C."/>
            <person name="Tapia R."/>
            <person name="Land M."/>
            <person name="Hauser L."/>
            <person name="Kyrpides N."/>
            <person name="Ivanova N."/>
            <person name="Pagani I."/>
            <person name="Brau L."/>
            <person name="Yates R."/>
            <person name="O'Hara G."/>
            <person name="Rui T."/>
            <person name="Howieson J."/>
            <person name="Reeve W."/>
            <person name="Woyke T."/>
        </authorList>
    </citation>
    <scope>NUCLEOTIDE SEQUENCE [LARGE SCALE GENOMIC DNA]</scope>
    <source>
        <strain evidence="1 2">WSM3557</strain>
    </source>
</reference>
<dbReference type="AlphaFoldDB" id="I4YRH4"/>
<accession>I4YRH4</accession>
<dbReference type="EMBL" id="JH660645">
    <property type="protein sequence ID" value="EIM26566.1"/>
    <property type="molecule type" value="Genomic_DNA"/>
</dbReference>
<gene>
    <name evidence="1" type="ORF">MicloDRAFT_00031150</name>
</gene>
<sequence length="73" mass="7486">MKIPVVEDDVFVREVAVAGLKEVGVRSQKRLAEGGSLASCKPGLLSMHYGPTFAVGGSDRGGGEGLSRALACP</sequence>
<keyword evidence="2" id="KW-1185">Reference proteome</keyword>
<proteinExistence type="predicted"/>
<evidence type="ECO:0000313" key="2">
    <source>
        <dbReference type="Proteomes" id="UP000003947"/>
    </source>
</evidence>
<name>I4YRH4_9HYPH</name>
<dbReference type="Proteomes" id="UP000003947">
    <property type="component" value="Unassembled WGS sequence"/>
</dbReference>